<sequence length="231" mass="27451">MNNSEYIQALKLQTDQIFIKSLENISHMNATYTLIDNLNKWYENLKPKYECCMLRNSIEEIEISLLNASLGLYRSSYISLRLALEMFSGFLYFSTHDIEYKEWLQGEKDLIWSEINNYEKGITSKRFFKAYFHELESSQENYLEILKNLYRNLSENVHGNPDTWNLDKPELKYNSEKIKSYQNYIKDFYKVSAHLLCVRFLKETSENSRHDLITDENLEDDNIRKLLGGAV</sequence>
<reference evidence="1 2" key="1">
    <citation type="submission" date="2019-02" db="EMBL/GenBank/DDBJ databases">
        <title>The Batch Genome Submission of Acinetobacter spp. strains.</title>
        <authorList>
            <person name="Qin J."/>
            <person name="Hu Y."/>
            <person name="Ye H."/>
            <person name="Wei L."/>
            <person name="Feng Y."/>
            <person name="Zong Z."/>
        </authorList>
    </citation>
    <scope>NUCLEOTIDE SEQUENCE [LARGE SCALE GENOMIC DNA]</scope>
    <source>
        <strain evidence="1 2">WCHABo060081</strain>
    </source>
</reference>
<protein>
    <submittedName>
        <fullName evidence="1">Uncharacterized protein</fullName>
    </submittedName>
</protein>
<dbReference type="EMBL" id="SGSU01000002">
    <property type="protein sequence ID" value="RZG69167.1"/>
    <property type="molecule type" value="Genomic_DNA"/>
</dbReference>
<gene>
    <name evidence="1" type="ORF">EXE25_01660</name>
</gene>
<dbReference type="RefSeq" id="WP_130143882.1">
    <property type="nucleotide sequence ID" value="NZ_SGSU01000002.1"/>
</dbReference>
<accession>A0A4Q7B3G0</accession>
<dbReference type="AlphaFoldDB" id="A0A4Q7B3G0"/>
<name>A0A4Q7B3G0_9GAMM</name>
<proteinExistence type="predicted"/>
<evidence type="ECO:0000313" key="2">
    <source>
        <dbReference type="Proteomes" id="UP000293483"/>
    </source>
</evidence>
<dbReference type="Proteomes" id="UP000293483">
    <property type="component" value="Unassembled WGS sequence"/>
</dbReference>
<evidence type="ECO:0000313" key="1">
    <source>
        <dbReference type="EMBL" id="RZG69167.1"/>
    </source>
</evidence>
<organism evidence="1 2">
    <name type="scientific">Acinetobacter bouvetii</name>
    <dbReference type="NCBI Taxonomy" id="202951"/>
    <lineage>
        <taxon>Bacteria</taxon>
        <taxon>Pseudomonadati</taxon>
        <taxon>Pseudomonadota</taxon>
        <taxon>Gammaproteobacteria</taxon>
        <taxon>Moraxellales</taxon>
        <taxon>Moraxellaceae</taxon>
        <taxon>Acinetobacter</taxon>
    </lineage>
</organism>
<comment type="caution">
    <text evidence="1">The sequence shown here is derived from an EMBL/GenBank/DDBJ whole genome shotgun (WGS) entry which is preliminary data.</text>
</comment>